<dbReference type="VEuPathDB" id="FungiDB:VP01_3910g2"/>
<feature type="compositionally biased region" description="Acidic residues" evidence="1">
    <location>
        <begin position="43"/>
        <end position="56"/>
    </location>
</feature>
<evidence type="ECO:0000313" key="2">
    <source>
        <dbReference type="EMBL" id="KNZ51543.1"/>
    </source>
</evidence>
<evidence type="ECO:0008006" key="4">
    <source>
        <dbReference type="Google" id="ProtNLM"/>
    </source>
</evidence>
<sequence>RHSLSGSSIKHLLCAKEWYQKMEMMIDSSKIKNGNINCNDKTNEDEDDEDSDIDSD</sequence>
<dbReference type="AlphaFoldDB" id="A0A0L6USM0"/>
<keyword evidence="3" id="KW-1185">Reference proteome</keyword>
<feature type="non-terminal residue" evidence="2">
    <location>
        <position position="1"/>
    </location>
</feature>
<comment type="caution">
    <text evidence="2">The sequence shown here is derived from an EMBL/GenBank/DDBJ whole genome shotgun (WGS) entry which is preliminary data.</text>
</comment>
<evidence type="ECO:0000256" key="1">
    <source>
        <dbReference type="SAM" id="MobiDB-lite"/>
    </source>
</evidence>
<gene>
    <name evidence="2" type="ORF">VP01_3910g2</name>
</gene>
<dbReference type="EMBL" id="LAVV01008958">
    <property type="protein sequence ID" value="KNZ51543.1"/>
    <property type="molecule type" value="Genomic_DNA"/>
</dbReference>
<protein>
    <recommendedName>
        <fullName evidence="4">HAT C-terminal dimerisation domain-containing protein</fullName>
    </recommendedName>
</protein>
<evidence type="ECO:0000313" key="3">
    <source>
        <dbReference type="Proteomes" id="UP000037035"/>
    </source>
</evidence>
<reference evidence="2 3" key="1">
    <citation type="submission" date="2015-08" db="EMBL/GenBank/DDBJ databases">
        <title>Next Generation Sequencing and Analysis of the Genome of Puccinia sorghi L Schw, the Causal Agent of Maize Common Rust.</title>
        <authorList>
            <person name="Rochi L."/>
            <person name="Burguener G."/>
            <person name="Darino M."/>
            <person name="Turjanski A."/>
            <person name="Kreff E."/>
            <person name="Dieguez M.J."/>
            <person name="Sacco F."/>
        </authorList>
    </citation>
    <scope>NUCLEOTIDE SEQUENCE [LARGE SCALE GENOMIC DNA]</scope>
    <source>
        <strain evidence="2 3">RO10H11247</strain>
    </source>
</reference>
<organism evidence="2 3">
    <name type="scientific">Puccinia sorghi</name>
    <dbReference type="NCBI Taxonomy" id="27349"/>
    <lineage>
        <taxon>Eukaryota</taxon>
        <taxon>Fungi</taxon>
        <taxon>Dikarya</taxon>
        <taxon>Basidiomycota</taxon>
        <taxon>Pucciniomycotina</taxon>
        <taxon>Pucciniomycetes</taxon>
        <taxon>Pucciniales</taxon>
        <taxon>Pucciniaceae</taxon>
        <taxon>Puccinia</taxon>
    </lineage>
</organism>
<dbReference type="Proteomes" id="UP000037035">
    <property type="component" value="Unassembled WGS sequence"/>
</dbReference>
<proteinExistence type="predicted"/>
<feature type="region of interest" description="Disordered" evidence="1">
    <location>
        <begin position="32"/>
        <end position="56"/>
    </location>
</feature>
<name>A0A0L6USM0_9BASI</name>
<accession>A0A0L6USM0</accession>